<evidence type="ECO:0000313" key="2">
    <source>
        <dbReference type="Proteomes" id="UP000789860"/>
    </source>
</evidence>
<accession>A0ACA9N6H7</accession>
<proteinExistence type="predicted"/>
<feature type="non-terminal residue" evidence="1">
    <location>
        <position position="59"/>
    </location>
</feature>
<evidence type="ECO:0000313" key="1">
    <source>
        <dbReference type="EMBL" id="CAG8633556.1"/>
    </source>
</evidence>
<comment type="caution">
    <text evidence="1">The sequence shown here is derived from an EMBL/GenBank/DDBJ whole genome shotgun (WGS) entry which is preliminary data.</text>
</comment>
<dbReference type="Proteomes" id="UP000789860">
    <property type="component" value="Unassembled WGS sequence"/>
</dbReference>
<organism evidence="1 2">
    <name type="scientific">Scutellospora calospora</name>
    <dbReference type="NCBI Taxonomy" id="85575"/>
    <lineage>
        <taxon>Eukaryota</taxon>
        <taxon>Fungi</taxon>
        <taxon>Fungi incertae sedis</taxon>
        <taxon>Mucoromycota</taxon>
        <taxon>Glomeromycotina</taxon>
        <taxon>Glomeromycetes</taxon>
        <taxon>Diversisporales</taxon>
        <taxon>Gigasporaceae</taxon>
        <taxon>Scutellospora</taxon>
    </lineage>
</organism>
<dbReference type="EMBL" id="CAJVPM010020166">
    <property type="protein sequence ID" value="CAG8633556.1"/>
    <property type="molecule type" value="Genomic_DNA"/>
</dbReference>
<feature type="non-terminal residue" evidence="1">
    <location>
        <position position="1"/>
    </location>
</feature>
<name>A0ACA9N6H7_9GLOM</name>
<reference evidence="1" key="1">
    <citation type="submission" date="2021-06" db="EMBL/GenBank/DDBJ databases">
        <authorList>
            <person name="Kallberg Y."/>
            <person name="Tangrot J."/>
            <person name="Rosling A."/>
        </authorList>
    </citation>
    <scope>NUCLEOTIDE SEQUENCE</scope>
    <source>
        <strain evidence="1">AU212A</strain>
    </source>
</reference>
<keyword evidence="2" id="KW-1185">Reference proteome</keyword>
<protein>
    <submittedName>
        <fullName evidence="1">11076_t:CDS:1</fullName>
    </submittedName>
</protein>
<sequence length="59" mass="7069">LKLITFWDWNNEIMIVDLSEENKSFFKNNTNENKVEDIKTKFKNLRENRLMFIGNSNSG</sequence>
<gene>
    <name evidence="1" type="ORF">SCALOS_LOCUS8057</name>
</gene>